<dbReference type="EC" id="2.7.7.48" evidence="1"/>
<dbReference type="EMBL" id="QPFP01000047">
    <property type="protein sequence ID" value="TEB26619.1"/>
    <property type="molecule type" value="Genomic_DNA"/>
</dbReference>
<keyword evidence="1" id="KW-0696">RNA-directed RNA polymerase</keyword>
<keyword evidence="1" id="KW-0694">RNA-binding</keyword>
<dbReference type="PANTHER" id="PTHR23079:SF55">
    <property type="entry name" value="RNA-DIRECTED RNA POLYMERASE"/>
    <property type="match status" value="1"/>
</dbReference>
<name>A0A4Y7SZG8_COPMI</name>
<dbReference type="GO" id="GO:0003723">
    <property type="term" value="F:RNA binding"/>
    <property type="evidence" value="ECO:0007669"/>
    <property type="project" value="UniProtKB-KW"/>
</dbReference>
<reference evidence="3 4" key="1">
    <citation type="journal article" date="2019" name="Nat. Ecol. Evol.">
        <title>Megaphylogeny resolves global patterns of mushroom evolution.</title>
        <authorList>
            <person name="Varga T."/>
            <person name="Krizsan K."/>
            <person name="Foldi C."/>
            <person name="Dima B."/>
            <person name="Sanchez-Garcia M."/>
            <person name="Sanchez-Ramirez S."/>
            <person name="Szollosi G.J."/>
            <person name="Szarkandi J.G."/>
            <person name="Papp V."/>
            <person name="Albert L."/>
            <person name="Andreopoulos W."/>
            <person name="Angelini C."/>
            <person name="Antonin V."/>
            <person name="Barry K.W."/>
            <person name="Bougher N.L."/>
            <person name="Buchanan P."/>
            <person name="Buyck B."/>
            <person name="Bense V."/>
            <person name="Catcheside P."/>
            <person name="Chovatia M."/>
            <person name="Cooper J."/>
            <person name="Damon W."/>
            <person name="Desjardin D."/>
            <person name="Finy P."/>
            <person name="Geml J."/>
            <person name="Haridas S."/>
            <person name="Hughes K."/>
            <person name="Justo A."/>
            <person name="Karasinski D."/>
            <person name="Kautmanova I."/>
            <person name="Kiss B."/>
            <person name="Kocsube S."/>
            <person name="Kotiranta H."/>
            <person name="LaButti K.M."/>
            <person name="Lechner B.E."/>
            <person name="Liimatainen K."/>
            <person name="Lipzen A."/>
            <person name="Lukacs Z."/>
            <person name="Mihaltcheva S."/>
            <person name="Morgado L.N."/>
            <person name="Niskanen T."/>
            <person name="Noordeloos M.E."/>
            <person name="Ohm R.A."/>
            <person name="Ortiz-Santana B."/>
            <person name="Ovrebo C."/>
            <person name="Racz N."/>
            <person name="Riley R."/>
            <person name="Savchenko A."/>
            <person name="Shiryaev A."/>
            <person name="Soop K."/>
            <person name="Spirin V."/>
            <person name="Szebenyi C."/>
            <person name="Tomsovsky M."/>
            <person name="Tulloss R.E."/>
            <person name="Uehling J."/>
            <person name="Grigoriev I.V."/>
            <person name="Vagvolgyi C."/>
            <person name="Papp T."/>
            <person name="Martin F.M."/>
            <person name="Miettinen O."/>
            <person name="Hibbett D.S."/>
            <person name="Nagy L.G."/>
        </authorList>
    </citation>
    <scope>NUCLEOTIDE SEQUENCE [LARGE SCALE GENOMIC DNA]</scope>
    <source>
        <strain evidence="3 4">FP101781</strain>
    </source>
</reference>
<comment type="catalytic activity">
    <reaction evidence="1">
        <text>RNA(n) + a ribonucleoside 5'-triphosphate = RNA(n+1) + diphosphate</text>
        <dbReference type="Rhea" id="RHEA:21248"/>
        <dbReference type="Rhea" id="RHEA-COMP:14527"/>
        <dbReference type="Rhea" id="RHEA-COMP:17342"/>
        <dbReference type="ChEBI" id="CHEBI:33019"/>
        <dbReference type="ChEBI" id="CHEBI:61557"/>
        <dbReference type="ChEBI" id="CHEBI:140395"/>
        <dbReference type="EC" id="2.7.7.48"/>
    </reaction>
</comment>
<accession>A0A4Y7SZG8</accession>
<organism evidence="3 4">
    <name type="scientific">Coprinellus micaceus</name>
    <name type="common">Glistening ink-cap mushroom</name>
    <name type="synonym">Coprinus micaceus</name>
    <dbReference type="NCBI Taxonomy" id="71717"/>
    <lineage>
        <taxon>Eukaryota</taxon>
        <taxon>Fungi</taxon>
        <taxon>Dikarya</taxon>
        <taxon>Basidiomycota</taxon>
        <taxon>Agaricomycotina</taxon>
        <taxon>Agaricomycetes</taxon>
        <taxon>Agaricomycetidae</taxon>
        <taxon>Agaricales</taxon>
        <taxon>Agaricineae</taxon>
        <taxon>Psathyrellaceae</taxon>
        <taxon>Coprinellus</taxon>
    </lineage>
</organism>
<dbReference type="Proteomes" id="UP000298030">
    <property type="component" value="Unassembled WGS sequence"/>
</dbReference>
<keyword evidence="4" id="KW-1185">Reference proteome</keyword>
<proteinExistence type="inferred from homology"/>
<dbReference type="STRING" id="71717.A0A4Y7SZG8"/>
<dbReference type="GO" id="GO:0030422">
    <property type="term" value="P:siRNA processing"/>
    <property type="evidence" value="ECO:0007669"/>
    <property type="project" value="TreeGrafter"/>
</dbReference>
<dbReference type="AlphaFoldDB" id="A0A4Y7SZG8"/>
<protein>
    <recommendedName>
        <fullName evidence="1">RNA-dependent RNA polymerase</fullName>
        <ecNumber evidence="1">2.7.7.48</ecNumber>
    </recommendedName>
</protein>
<dbReference type="PANTHER" id="PTHR23079">
    <property type="entry name" value="RNA-DEPENDENT RNA POLYMERASE"/>
    <property type="match status" value="1"/>
</dbReference>
<evidence type="ECO:0000259" key="2">
    <source>
        <dbReference type="Pfam" id="PF05183"/>
    </source>
</evidence>
<dbReference type="GO" id="GO:0003968">
    <property type="term" value="F:RNA-directed RNA polymerase activity"/>
    <property type="evidence" value="ECO:0007669"/>
    <property type="project" value="UniProtKB-KW"/>
</dbReference>
<dbReference type="GO" id="GO:0031380">
    <property type="term" value="C:nuclear RNA-directed RNA polymerase complex"/>
    <property type="evidence" value="ECO:0007669"/>
    <property type="project" value="TreeGrafter"/>
</dbReference>
<evidence type="ECO:0000313" key="3">
    <source>
        <dbReference type="EMBL" id="TEB26619.1"/>
    </source>
</evidence>
<evidence type="ECO:0000313" key="4">
    <source>
        <dbReference type="Proteomes" id="UP000298030"/>
    </source>
</evidence>
<gene>
    <name evidence="3" type="ORF">FA13DRAFT_1737276</name>
</gene>
<comment type="caution">
    <text evidence="3">The sequence shown here is derived from an EMBL/GenBank/DDBJ whole genome shotgun (WGS) entry which is preliminary data.</text>
</comment>
<keyword evidence="1" id="KW-0548">Nucleotidyltransferase</keyword>
<keyword evidence="1" id="KW-0808">Transferase</keyword>
<dbReference type="OrthoDB" id="6513042at2759"/>
<sequence>MNIEILRIPDEANEFTVTRAIAQVLHGDDFAVSEEEKRVNFKVELNPNEAAGVGHNHTGILTVPTGTLGRKFLGYVRGNHIKICKNKLHFRHAGKSPPKHVVATLAKTPFRKHVQTVWALERDLRVEQVQFGTFFRKEYPGGRSFSVEWENSYAPKGFASLRFEYGHKLIRITLGDSQTELLGHTIAINFSSIRMIGVGHDFGKPYACFDTLTPPVMESVELHRTLTGDPAIDNNKYKWRVGSLDPRHNAVAAYATQIRIVFYNDHHQDMAEEFIKLCEIAGLPKQRFIVLLRPNQGIETIKKGFFTVNRIEKLHRLLAQLPWSAAFQMEALLRNGLLHTELVGRAPSESHQRLESVFVGELLRKYNQTLQTKNTPANQEHPMKVFDEVCDGFDLTDSDLASGNFRCGHVTFTPTRTLLEGPYPTQSNRIIRQYDKFADNFIRVDFRDEDRLQYRWDKAVDGTRFLRERVGGILKGGFQLAGRSWEFLAYSTSALREHAVWFICPFDYVKDSGETVYVNGKYIRDDIGDFHGTDLMRHPSKYAARLAQAFTATDPSVCLHRRNWEEIPDIEPELETMKSYVFTDGVGTISHDLARRIWTAMCEGRRGYGNLVPSAFQIRFLGYKGVVAVDREMDRVNMTRREGEDLIHMRLRPSMRKFDNKKLDEADIEIAQAFRAPNVCYLNRPLVMLLEDLGAKRDAFIQLQDMAVTYARTIDGGIDGFWRFISKPRAWESFQRFRDLGLDILSSSKSRSIDTPFLHLLRSVAITDHSARIPIPESYLLVGIADEGVAYQKAGKENVYTLEENQIYVCIQRPEDEEPTWIEGLCSISRSPVVHPGDVARVFAIGKPPDDCFCAFKGLVNLVVLPSVGERSLASRLGGGDHLLPNEPYDPANYEPHKFNPLEQDCTVEDICDFVVEYINSDVLGLLSDRLLVIADQSKEGFKDPDCLKLAALCSQAVDYPKQGVPVDLNSFDLPRTLIRCKPDWHAAEVVAPRETDYYRSERALGYMFRAITLDEISEEEKKLCPSNFKPLTDPISQKLMPHVKECLGVAARPSGDFAEVEGIFNRYVSELDYICVTHTLSNTPGVRLLEAEVFAGTILAKCSQKRLRKERIYRMRTHADALVKDVKKDLCGKNPSGIDQMLTGLRRAWRAWEFTQKNSDKHGANSFGFIALGVVFDCLDGLGTVFEDSEED</sequence>
<feature type="domain" description="RDRP core" evidence="2">
    <location>
        <begin position="412"/>
        <end position="1012"/>
    </location>
</feature>
<dbReference type="Pfam" id="PF05183">
    <property type="entry name" value="RdRP"/>
    <property type="match status" value="1"/>
</dbReference>
<comment type="similarity">
    <text evidence="1">Belongs to the RdRP family.</text>
</comment>
<dbReference type="InterPro" id="IPR057596">
    <property type="entry name" value="RDRP_core"/>
</dbReference>
<dbReference type="InterPro" id="IPR007855">
    <property type="entry name" value="RDRP"/>
</dbReference>
<evidence type="ECO:0000256" key="1">
    <source>
        <dbReference type="RuleBase" id="RU363098"/>
    </source>
</evidence>